<accession>A0A2P1P9V0</accession>
<evidence type="ECO:0000313" key="5">
    <source>
        <dbReference type="EMBL" id="AVP88039.1"/>
    </source>
</evidence>
<evidence type="ECO:0000256" key="2">
    <source>
        <dbReference type="ARBA" id="ARBA00022803"/>
    </source>
</evidence>
<keyword evidence="4" id="KW-0732">Signal</keyword>
<dbReference type="OrthoDB" id="9813074at2"/>
<dbReference type="InterPro" id="IPR019734">
    <property type="entry name" value="TPR_rpt"/>
</dbReference>
<dbReference type="PANTHER" id="PTHR44858">
    <property type="entry name" value="TETRATRICOPEPTIDE REPEAT PROTEIN 6"/>
    <property type="match status" value="1"/>
</dbReference>
<dbReference type="SUPFAM" id="SSF48452">
    <property type="entry name" value="TPR-like"/>
    <property type="match status" value="1"/>
</dbReference>
<dbReference type="EMBL" id="CP027845">
    <property type="protein sequence ID" value="AVP88039.1"/>
    <property type="molecule type" value="Genomic_DNA"/>
</dbReference>
<dbReference type="Pfam" id="PF13414">
    <property type="entry name" value="TPR_11"/>
    <property type="match status" value="1"/>
</dbReference>
<reference evidence="5 6" key="1">
    <citation type="submission" date="2018-03" db="EMBL/GenBank/DDBJ databases">
        <title>A gene transfer event suggests a long-term partnership between eustigmatophyte algae and a novel lineage of endosymbiotic bacteria.</title>
        <authorList>
            <person name="Yurchenko T."/>
            <person name="Sevcikova T."/>
            <person name="Pribyl P."/>
            <person name="El Karkouri K."/>
            <person name="Klimes V."/>
            <person name="Amaral R."/>
            <person name="Zbrankova V."/>
            <person name="Kim E."/>
            <person name="Raoult D."/>
            <person name="Santos L.M.A."/>
            <person name="Elias M."/>
        </authorList>
    </citation>
    <scope>NUCLEOTIDE SEQUENCE [LARGE SCALE GENOMIC DNA]</scope>
    <source>
        <strain evidence="5">CCALA 838</strain>
    </source>
</reference>
<dbReference type="InterPro" id="IPR050498">
    <property type="entry name" value="Ycf3"/>
</dbReference>
<feature type="signal peptide" evidence="4">
    <location>
        <begin position="1"/>
        <end position="21"/>
    </location>
</feature>
<proteinExistence type="predicted"/>
<protein>
    <submittedName>
        <fullName evidence="5">TPR-repeat-containing protein</fullName>
    </submittedName>
</protein>
<feature type="repeat" description="TPR" evidence="3">
    <location>
        <begin position="29"/>
        <end position="62"/>
    </location>
</feature>
<dbReference type="InterPro" id="IPR011990">
    <property type="entry name" value="TPR-like_helical_dom_sf"/>
</dbReference>
<evidence type="ECO:0000256" key="4">
    <source>
        <dbReference type="SAM" id="SignalP"/>
    </source>
</evidence>
<sequence>MFKKILLILQSLFFASSAPVASHHNRNKALDYVQKGLSLMGQGRHEEAIKNYDTAIDLYPNDANFYYAKAIIFGELEKHERVLSYCDKAITLKLKNSMPYYNKAVVLSNLEQKQEALEVCNRPTNTYKLKNFVITVMGHTN</sequence>
<dbReference type="AlphaFoldDB" id="A0A2P1P9V0"/>
<keyword evidence="1" id="KW-0677">Repeat</keyword>
<gene>
    <name evidence="5" type="ORF">phytr_11140</name>
</gene>
<evidence type="ECO:0000256" key="1">
    <source>
        <dbReference type="ARBA" id="ARBA00022737"/>
    </source>
</evidence>
<dbReference type="PANTHER" id="PTHR44858:SF1">
    <property type="entry name" value="UDP-N-ACETYLGLUCOSAMINE--PEPTIDE N-ACETYLGLUCOSAMINYLTRANSFERASE SPINDLY-RELATED"/>
    <property type="match status" value="1"/>
</dbReference>
<dbReference type="KEGG" id="ptc:phytr_11140"/>
<dbReference type="RefSeq" id="WP_106874861.1">
    <property type="nucleotide sequence ID" value="NZ_CP027845.1"/>
</dbReference>
<dbReference type="PROSITE" id="PS50005">
    <property type="entry name" value="TPR"/>
    <property type="match status" value="1"/>
</dbReference>
<dbReference type="Proteomes" id="UP000241762">
    <property type="component" value="Chromosome"/>
</dbReference>
<organism evidence="5 6">
    <name type="scientific">Candidatus Phycorickettsia trachydisci</name>
    <dbReference type="NCBI Taxonomy" id="2115978"/>
    <lineage>
        <taxon>Bacteria</taxon>
        <taxon>Pseudomonadati</taxon>
        <taxon>Pseudomonadota</taxon>
        <taxon>Alphaproteobacteria</taxon>
        <taxon>Rickettsiales</taxon>
        <taxon>Rickettsiaceae</taxon>
        <taxon>Candidatus Phycorickettsia</taxon>
    </lineage>
</organism>
<evidence type="ECO:0000256" key="3">
    <source>
        <dbReference type="PROSITE-ProRule" id="PRU00339"/>
    </source>
</evidence>
<dbReference type="SMART" id="SM00028">
    <property type="entry name" value="TPR"/>
    <property type="match status" value="3"/>
</dbReference>
<keyword evidence="6" id="KW-1185">Reference proteome</keyword>
<name>A0A2P1P9V0_9RICK</name>
<feature type="chain" id="PRO_5015107913" evidence="4">
    <location>
        <begin position="22"/>
        <end position="141"/>
    </location>
</feature>
<keyword evidence="2 3" id="KW-0802">TPR repeat</keyword>
<dbReference type="Gene3D" id="1.25.40.10">
    <property type="entry name" value="Tetratricopeptide repeat domain"/>
    <property type="match status" value="1"/>
</dbReference>
<evidence type="ECO:0000313" key="6">
    <source>
        <dbReference type="Proteomes" id="UP000241762"/>
    </source>
</evidence>